<dbReference type="AlphaFoldDB" id="A0A316MBH6"/>
<reference evidence="1 2" key="1">
    <citation type="submission" date="2018-03" db="EMBL/GenBank/DDBJ databases">
        <title>The uncultured portion of the human microbiome is neutrally assembled.</title>
        <authorList>
            <person name="Jeraldo P."/>
            <person name="Boardman L."/>
            <person name="White B.A."/>
            <person name="Nelson H."/>
            <person name="Goldenfeld N."/>
            <person name="Chia N."/>
        </authorList>
    </citation>
    <scope>NUCLEOTIDE SEQUENCE [LARGE SCALE GENOMIC DNA]</scope>
    <source>
        <strain evidence="1">CIM:MAG 903</strain>
    </source>
</reference>
<evidence type="ECO:0008006" key="3">
    <source>
        <dbReference type="Google" id="ProtNLM"/>
    </source>
</evidence>
<evidence type="ECO:0000313" key="2">
    <source>
        <dbReference type="Proteomes" id="UP000246114"/>
    </source>
</evidence>
<dbReference type="InterPro" id="IPR027417">
    <property type="entry name" value="P-loop_NTPase"/>
</dbReference>
<accession>A0A316MBH6</accession>
<sequence>MNIPAPFNQKQLNYLANTFDCWLNVAEGGKRGSKNVLNTYAFCLNLETHPDKIHLIAGVTNSTARINIAVCDGFGIFNYFEGRYREGKFQDRQCIYVQTKVGEKVILVAGGRKKGDEAFIKGFTLGSSYITEANECHKDFLKEVSDRTLSSSNRKIFHDLNPKDPHHYYYDEILNFHEKQQKLDNSYGYNYGHFTIADNMSISNTKLRNILNTYEKGTVWYDRDIKGLRRVAEGLVFPYYPNNEEQYLINDDELTDKRGKQLRYDHIIVGVDFGDSGSKYSFHATGYINDWYKMIVLTERDIEKSNGIDTDRLCNEFIMFYREVIKNHGYPEFVFCDSASNTLINTLISACRKEKLNADIITGVVKNEVSDRPRTIDLLLRSGRLKINRKCKNLRKSLRSLVWDKKDSTRPEDENIDNINDYYDSFCYTFITHTEYIEWM</sequence>
<comment type="caution">
    <text evidence="1">The sequence shown here is derived from an EMBL/GenBank/DDBJ whole genome shotgun (WGS) entry which is preliminary data.</text>
</comment>
<dbReference type="EMBL" id="QAMZ01000012">
    <property type="protein sequence ID" value="PWL55148.1"/>
    <property type="molecule type" value="Genomic_DNA"/>
</dbReference>
<proteinExistence type="predicted"/>
<protein>
    <recommendedName>
        <fullName evidence="3">Phage terminase, large subunit, PBSX family</fullName>
    </recommendedName>
</protein>
<name>A0A316MBH6_9CLOT</name>
<organism evidence="1 2">
    <name type="scientific">Clostridium cadaveris</name>
    <dbReference type="NCBI Taxonomy" id="1529"/>
    <lineage>
        <taxon>Bacteria</taxon>
        <taxon>Bacillati</taxon>
        <taxon>Bacillota</taxon>
        <taxon>Clostridia</taxon>
        <taxon>Eubacteriales</taxon>
        <taxon>Clostridiaceae</taxon>
        <taxon>Clostridium</taxon>
    </lineage>
</organism>
<dbReference type="Gene3D" id="3.40.50.300">
    <property type="entry name" value="P-loop containing nucleotide triphosphate hydrolases"/>
    <property type="match status" value="1"/>
</dbReference>
<dbReference type="Gene3D" id="3.30.420.280">
    <property type="match status" value="1"/>
</dbReference>
<dbReference type="Proteomes" id="UP000246114">
    <property type="component" value="Unassembled WGS sequence"/>
</dbReference>
<gene>
    <name evidence="1" type="ORF">DBY38_02435</name>
</gene>
<evidence type="ECO:0000313" key="1">
    <source>
        <dbReference type="EMBL" id="PWL55148.1"/>
    </source>
</evidence>